<dbReference type="VEuPathDB" id="CryptoDB:CHUDEA7_1050"/>
<evidence type="ECO:0000256" key="7">
    <source>
        <dbReference type="SAM" id="MobiDB-lite"/>
    </source>
</evidence>
<dbReference type="GO" id="GO:0005634">
    <property type="term" value="C:nucleus"/>
    <property type="evidence" value="ECO:0007669"/>
    <property type="project" value="UniProtKB-SubCell"/>
</dbReference>
<accession>A0A0S4TIY2</accession>
<evidence type="ECO:0000256" key="6">
    <source>
        <dbReference type="ARBA" id="ARBA00023242"/>
    </source>
</evidence>
<dbReference type="InterPro" id="IPR022042">
    <property type="entry name" value="snRNA-activating_su3"/>
</dbReference>
<dbReference type="PANTHER" id="PTHR13421:SF16">
    <property type="entry name" value="SNRNA-ACTIVATING PROTEIN COMPLEX SUBUNIT 3"/>
    <property type="match status" value="1"/>
</dbReference>
<evidence type="ECO:0000256" key="2">
    <source>
        <dbReference type="ARBA" id="ARBA00010410"/>
    </source>
</evidence>
<keyword evidence="6" id="KW-0539">Nucleus</keyword>
<gene>
    <name evidence="8" type="ORF">CHUDEA7_1050</name>
</gene>
<sequence length="436" mass="51295">MEENILGYYRKAYIRTEFPMNVYSTNDFSKKVTEILSSLLELTYSSTLNFQLQNEINEGINSIQVGTYYEEIEKMLHNELDLEKDMHMKYVDFLTLERLKNLSPSRITRNRLSRIPGKIVRIPTGLVSLKEIEQNRRREIFWNSYFLTRLCRNTRLRRQFVSVNSIVLPHFLSRKRYSLSTTSNHHHSDIEREREGKHQKEREEESKSEKERERKEKKEIKSEIVKDGTIIVTVSFYHQIRGMKISEFDILETQTLSELSNSFICHDSKQEEELLGFHPTGDCFEINGDLYLNGTDDIKSNFINTLSGFTMKSNPQIFDMKNTQISHLNIPINSHSTYIHSGDCEHRVTFTNIRLFNSKYDSPYKDSYPIQIYSHSRTLTFCEICGINQVTKVIFNSLNLPRNPSQLCDSCTFIFLYDKNTKQSIEKCIIRSINNK</sequence>
<feature type="compositionally biased region" description="Basic and acidic residues" evidence="7">
    <location>
        <begin position="186"/>
        <end position="219"/>
    </location>
</feature>
<dbReference type="GO" id="GO:0000978">
    <property type="term" value="F:RNA polymerase II cis-regulatory region sequence-specific DNA binding"/>
    <property type="evidence" value="ECO:0007669"/>
    <property type="project" value="TreeGrafter"/>
</dbReference>
<dbReference type="VEuPathDB" id="CryptoDB:ChTU502y2012_407g0520"/>
<dbReference type="AlphaFoldDB" id="A0A0S4TIY2"/>
<dbReference type="GO" id="GO:0042795">
    <property type="term" value="P:snRNA transcription by RNA polymerase II"/>
    <property type="evidence" value="ECO:0007669"/>
    <property type="project" value="TreeGrafter"/>
</dbReference>
<evidence type="ECO:0000256" key="4">
    <source>
        <dbReference type="ARBA" id="ARBA00023125"/>
    </source>
</evidence>
<comment type="similarity">
    <text evidence="2">Belongs to the SNAPC3/SRD2 family.</text>
</comment>
<keyword evidence="3" id="KW-0805">Transcription regulation</keyword>
<dbReference type="GO" id="GO:0001006">
    <property type="term" value="F:RNA polymerase III type 3 promoter sequence-specific DNA binding"/>
    <property type="evidence" value="ECO:0007669"/>
    <property type="project" value="TreeGrafter"/>
</dbReference>
<organism evidence="8">
    <name type="scientific">Cryptosporidium hominis</name>
    <dbReference type="NCBI Taxonomy" id="237895"/>
    <lineage>
        <taxon>Eukaryota</taxon>
        <taxon>Sar</taxon>
        <taxon>Alveolata</taxon>
        <taxon>Apicomplexa</taxon>
        <taxon>Conoidasida</taxon>
        <taxon>Coccidia</taxon>
        <taxon>Eucoccidiorida</taxon>
        <taxon>Eimeriorina</taxon>
        <taxon>Cryptosporidiidae</taxon>
        <taxon>Cryptosporidium</taxon>
    </lineage>
</organism>
<keyword evidence="5" id="KW-0804">Transcription</keyword>
<dbReference type="PANTHER" id="PTHR13421">
    <property type="entry name" value="SNRNA-ACTIVATING PROTEIN COMPLEX SUBUNIT 3"/>
    <property type="match status" value="1"/>
</dbReference>
<dbReference type="GO" id="GO:0019185">
    <property type="term" value="C:snRNA-activating protein complex"/>
    <property type="evidence" value="ECO:0007669"/>
    <property type="project" value="TreeGrafter"/>
</dbReference>
<dbReference type="GO" id="GO:0001046">
    <property type="term" value="F:core promoter sequence-specific DNA binding"/>
    <property type="evidence" value="ECO:0007669"/>
    <property type="project" value="TreeGrafter"/>
</dbReference>
<dbReference type="EMBL" id="LN877953">
    <property type="protein sequence ID" value="CUV07083.1"/>
    <property type="molecule type" value="Genomic_DNA"/>
</dbReference>
<evidence type="ECO:0000256" key="5">
    <source>
        <dbReference type="ARBA" id="ARBA00023163"/>
    </source>
</evidence>
<comment type="subcellular location">
    <subcellularLocation>
        <location evidence="1">Nucleus</location>
    </subcellularLocation>
</comment>
<name>A0A0S4TIY2_CRYHO</name>
<dbReference type="VEuPathDB" id="CryptoDB:GY17_00001894"/>
<keyword evidence="4" id="KW-0238">DNA-binding</keyword>
<evidence type="ECO:0000256" key="3">
    <source>
        <dbReference type="ARBA" id="ARBA00023015"/>
    </source>
</evidence>
<evidence type="ECO:0000313" key="8">
    <source>
        <dbReference type="EMBL" id="CUV07083.1"/>
    </source>
</evidence>
<evidence type="ECO:0008006" key="9">
    <source>
        <dbReference type="Google" id="ProtNLM"/>
    </source>
</evidence>
<feature type="region of interest" description="Disordered" evidence="7">
    <location>
        <begin position="179"/>
        <end position="219"/>
    </location>
</feature>
<evidence type="ECO:0000256" key="1">
    <source>
        <dbReference type="ARBA" id="ARBA00004123"/>
    </source>
</evidence>
<dbReference type="GO" id="GO:0042796">
    <property type="term" value="P:snRNA transcription by RNA polymerase III"/>
    <property type="evidence" value="ECO:0007669"/>
    <property type="project" value="TreeGrafter"/>
</dbReference>
<dbReference type="Pfam" id="PF12251">
    <property type="entry name" value="SNAPC3"/>
    <property type="match status" value="1"/>
</dbReference>
<proteinExistence type="inferred from homology"/>
<reference evidence="8" key="1">
    <citation type="submission" date="2015-08" db="EMBL/GenBank/DDBJ databases">
        <authorList>
            <person name="Babu N.S."/>
            <person name="Beckwith C.J."/>
            <person name="Beseler K.G."/>
            <person name="Brison A."/>
            <person name="Carone J.V."/>
            <person name="Caskin T.P."/>
            <person name="Diamond M."/>
            <person name="Durham M.E."/>
            <person name="Foxe J.M."/>
            <person name="Go M."/>
            <person name="Henderson B.A."/>
            <person name="Jones I.B."/>
            <person name="McGettigan J.A."/>
            <person name="Micheletti S.J."/>
            <person name="Nasrallah M.E."/>
            <person name="Ortiz D."/>
            <person name="Piller C.R."/>
            <person name="Privatt S.R."/>
            <person name="Schneider S.L."/>
            <person name="Sharp S."/>
            <person name="Smith T.C."/>
            <person name="Stanton J.D."/>
            <person name="Ullery H.E."/>
            <person name="Wilson R.J."/>
            <person name="Serrano M.G."/>
            <person name="Buck G."/>
            <person name="Lee V."/>
            <person name="Wang Y."/>
            <person name="Carvalho R."/>
            <person name="Voegtly L."/>
            <person name="Shi R."/>
            <person name="Duckworth R."/>
            <person name="Johnson A."/>
            <person name="Loviza R."/>
            <person name="Walstead R."/>
            <person name="Shah Z."/>
            <person name="Kiflezghi M."/>
            <person name="Wade K."/>
            <person name="Ball S.L."/>
            <person name="Bradley K.W."/>
            <person name="Asai D.J."/>
            <person name="Bowman C.A."/>
            <person name="Russell D.A."/>
            <person name="Pope W.H."/>
            <person name="Jacobs-Sera D."/>
            <person name="Hendrix R.W."/>
            <person name="Hatfull G.F."/>
        </authorList>
    </citation>
    <scope>NUCLEOTIDE SEQUENCE [LARGE SCALE GENOMIC DNA]</scope>
</reference>
<dbReference type="Proteomes" id="UP000199752">
    <property type="component" value="Chromosome 7"/>
</dbReference>
<dbReference type="GO" id="GO:0003681">
    <property type="term" value="F:bent DNA binding"/>
    <property type="evidence" value="ECO:0007669"/>
    <property type="project" value="TreeGrafter"/>
</dbReference>
<dbReference type="VEuPathDB" id="CryptoDB:Chro.70130"/>
<protein>
    <recommendedName>
        <fullName evidence="9">snRNA-activating protein complex subunit 3</fullName>
    </recommendedName>
</protein>